<dbReference type="AlphaFoldDB" id="N9BIQ6"/>
<sequence length="140" mass="16497">MSKELNFDWDKWVSKASYEEVIKERPYPVLTRLVPTSLCPADEDFLYINSIDEVLNLNDKDTAKRCLKTIVSSYLSRLDHNNGFGIDALVLTQREYDFEVLCLLLTDRFDDIHEYFDGDYEQTIFEPKELFKEILNKIKA</sequence>
<comment type="caution">
    <text evidence="1">The sequence shown here is derived from an EMBL/GenBank/DDBJ whole genome shotgun (WGS) entry which is preliminary data.</text>
</comment>
<dbReference type="EMBL" id="APPZ01000005">
    <property type="protein sequence ID" value="ENV73537.1"/>
    <property type="molecule type" value="Genomic_DNA"/>
</dbReference>
<dbReference type="HOGENOM" id="CLU_1830775_0_0_6"/>
<dbReference type="PATRIC" id="fig|1217662.4.peg.1021"/>
<evidence type="ECO:0000313" key="2">
    <source>
        <dbReference type="Proteomes" id="UP000018444"/>
    </source>
</evidence>
<organism evidence="1 2">
    <name type="scientific">Acinetobacter johnsonii ANC 3681</name>
    <dbReference type="NCBI Taxonomy" id="1217662"/>
    <lineage>
        <taxon>Bacteria</taxon>
        <taxon>Pseudomonadati</taxon>
        <taxon>Pseudomonadota</taxon>
        <taxon>Gammaproteobacteria</taxon>
        <taxon>Moraxellales</taxon>
        <taxon>Moraxellaceae</taxon>
        <taxon>Acinetobacter</taxon>
    </lineage>
</organism>
<protein>
    <submittedName>
        <fullName evidence="1">Uncharacterized protein</fullName>
    </submittedName>
</protein>
<evidence type="ECO:0000313" key="1">
    <source>
        <dbReference type="EMBL" id="ENV73537.1"/>
    </source>
</evidence>
<gene>
    <name evidence="1" type="ORF">F946_01049</name>
</gene>
<accession>N9BIQ6</accession>
<reference evidence="1 2" key="1">
    <citation type="submission" date="2013-02" db="EMBL/GenBank/DDBJ databases">
        <title>The Genome Sequence of Acinetobacter johnsonii ANC 3681.</title>
        <authorList>
            <consortium name="The Broad Institute Genome Sequencing Platform"/>
            <consortium name="The Broad Institute Genome Sequencing Center for Infectious Disease"/>
            <person name="Cerqueira G."/>
            <person name="Feldgarden M."/>
            <person name="Courvalin P."/>
            <person name="Perichon B."/>
            <person name="Grillot-Courvalin C."/>
            <person name="Clermont D."/>
            <person name="Rocha E."/>
            <person name="Yoon E.-J."/>
            <person name="Nemec A."/>
            <person name="Walker B."/>
            <person name="Young S.K."/>
            <person name="Zeng Q."/>
            <person name="Gargeya S."/>
            <person name="Fitzgerald M."/>
            <person name="Haas B."/>
            <person name="Abouelleil A."/>
            <person name="Alvarado L."/>
            <person name="Arachchi H.M."/>
            <person name="Berlin A.M."/>
            <person name="Chapman S.B."/>
            <person name="Dewar J."/>
            <person name="Goldberg J."/>
            <person name="Griggs A."/>
            <person name="Gujja S."/>
            <person name="Hansen M."/>
            <person name="Howarth C."/>
            <person name="Imamovic A."/>
            <person name="Larimer J."/>
            <person name="McCowan C."/>
            <person name="Murphy C."/>
            <person name="Neiman D."/>
            <person name="Pearson M."/>
            <person name="Priest M."/>
            <person name="Roberts A."/>
            <person name="Saif S."/>
            <person name="Shea T."/>
            <person name="Sisk P."/>
            <person name="Sykes S."/>
            <person name="Wortman J."/>
            <person name="Nusbaum C."/>
            <person name="Birren B."/>
        </authorList>
    </citation>
    <scope>NUCLEOTIDE SEQUENCE [LARGE SCALE GENOMIC DNA]</scope>
    <source>
        <strain evidence="1 2">ANC 3681</strain>
    </source>
</reference>
<name>N9BIQ6_ACIJO</name>
<dbReference type="Proteomes" id="UP000018444">
    <property type="component" value="Unassembled WGS sequence"/>
</dbReference>
<proteinExistence type="predicted"/>